<protein>
    <submittedName>
        <fullName evidence="1">Uncharacterized protein</fullName>
    </submittedName>
</protein>
<evidence type="ECO:0000313" key="2">
    <source>
        <dbReference type="Proteomes" id="UP000295645"/>
    </source>
</evidence>
<organism evidence="1 2">
    <name type="scientific">Luteibacter rhizovicinus</name>
    <dbReference type="NCBI Taxonomy" id="242606"/>
    <lineage>
        <taxon>Bacteria</taxon>
        <taxon>Pseudomonadati</taxon>
        <taxon>Pseudomonadota</taxon>
        <taxon>Gammaproteobacteria</taxon>
        <taxon>Lysobacterales</taxon>
        <taxon>Rhodanobacteraceae</taxon>
        <taxon>Luteibacter</taxon>
    </lineage>
</organism>
<accession>A0A4R3Z0K1</accession>
<keyword evidence="2" id="KW-1185">Reference proteome</keyword>
<dbReference type="RefSeq" id="WP_132141770.1">
    <property type="nucleotide sequence ID" value="NZ_SMCS01000001.1"/>
</dbReference>
<comment type="caution">
    <text evidence="1">The sequence shown here is derived from an EMBL/GenBank/DDBJ whole genome shotgun (WGS) entry which is preliminary data.</text>
</comment>
<evidence type="ECO:0000313" key="1">
    <source>
        <dbReference type="EMBL" id="TCV97738.1"/>
    </source>
</evidence>
<gene>
    <name evidence="1" type="ORF">EC912_101755</name>
</gene>
<reference evidence="1 2" key="1">
    <citation type="submission" date="2019-03" db="EMBL/GenBank/DDBJ databases">
        <title>Above-ground endophytic microbial communities from plants in different locations in the United States.</title>
        <authorList>
            <person name="Frank C."/>
        </authorList>
    </citation>
    <scope>NUCLEOTIDE SEQUENCE [LARGE SCALE GENOMIC DNA]</scope>
    <source>
        <strain evidence="1 2">LP_13_YM</strain>
    </source>
</reference>
<name>A0A4R3Z0K1_9GAMM</name>
<dbReference type="EMBL" id="SMCS01000001">
    <property type="protein sequence ID" value="TCV97738.1"/>
    <property type="molecule type" value="Genomic_DNA"/>
</dbReference>
<proteinExistence type="predicted"/>
<dbReference type="Proteomes" id="UP000295645">
    <property type="component" value="Unassembled WGS sequence"/>
</dbReference>
<sequence length="95" mass="11000">MSDNTNYKIIRAFNETRLFDDKKDASKKHGFQTCAIVKGEGRMQEYEEYFNPSKQSHFLPPGDYEVVMEGVYLDRDNRRQVKLSYVALKTAAKAA</sequence>
<dbReference type="AlphaFoldDB" id="A0A4R3Z0K1"/>
<dbReference type="OrthoDB" id="5956958at2"/>